<evidence type="ECO:0000259" key="6">
    <source>
        <dbReference type="Pfam" id="PF08281"/>
    </source>
</evidence>
<dbReference type="EMBL" id="JAVCAP010000019">
    <property type="protein sequence ID" value="MDP8568004.1"/>
    <property type="molecule type" value="Genomic_DNA"/>
</dbReference>
<name>A0ABT9JU48_9PROT</name>
<evidence type="ECO:0000259" key="5">
    <source>
        <dbReference type="Pfam" id="PF04542"/>
    </source>
</evidence>
<accession>A0ABT9JU48</accession>
<dbReference type="SUPFAM" id="SSF88659">
    <property type="entry name" value="Sigma3 and sigma4 domains of RNA polymerase sigma factors"/>
    <property type="match status" value="1"/>
</dbReference>
<dbReference type="SUPFAM" id="SSF88946">
    <property type="entry name" value="Sigma2 domain of RNA polymerase sigma factors"/>
    <property type="match status" value="1"/>
</dbReference>
<dbReference type="InterPro" id="IPR013325">
    <property type="entry name" value="RNA_pol_sigma_r2"/>
</dbReference>
<evidence type="ECO:0000256" key="2">
    <source>
        <dbReference type="ARBA" id="ARBA00023015"/>
    </source>
</evidence>
<evidence type="ECO:0000256" key="1">
    <source>
        <dbReference type="ARBA" id="ARBA00010641"/>
    </source>
</evidence>
<dbReference type="InterPro" id="IPR014284">
    <property type="entry name" value="RNA_pol_sigma-70_dom"/>
</dbReference>
<comment type="caution">
    <text evidence="7">The sequence shown here is derived from an EMBL/GenBank/DDBJ whole genome shotgun (WGS) entry which is preliminary data.</text>
</comment>
<dbReference type="NCBIfam" id="NF009180">
    <property type="entry name" value="PRK12528.1"/>
    <property type="match status" value="1"/>
</dbReference>
<dbReference type="InterPro" id="IPR036388">
    <property type="entry name" value="WH-like_DNA-bd_sf"/>
</dbReference>
<evidence type="ECO:0000256" key="3">
    <source>
        <dbReference type="ARBA" id="ARBA00023082"/>
    </source>
</evidence>
<comment type="similarity">
    <text evidence="1">Belongs to the sigma-70 factor family. ECF subfamily.</text>
</comment>
<dbReference type="RefSeq" id="WP_306389727.1">
    <property type="nucleotide sequence ID" value="NZ_JAVCAP010000019.1"/>
</dbReference>
<dbReference type="CDD" id="cd06171">
    <property type="entry name" value="Sigma70_r4"/>
    <property type="match status" value="1"/>
</dbReference>
<keyword evidence="2" id="KW-0805">Transcription regulation</keyword>
<dbReference type="Gene3D" id="1.10.10.10">
    <property type="entry name" value="Winged helix-like DNA-binding domain superfamily/Winged helix DNA-binding domain"/>
    <property type="match status" value="1"/>
</dbReference>
<keyword evidence="8" id="KW-1185">Reference proteome</keyword>
<dbReference type="InterPro" id="IPR013249">
    <property type="entry name" value="RNA_pol_sigma70_r4_t2"/>
</dbReference>
<proteinExistence type="inferred from homology"/>
<dbReference type="NCBIfam" id="NF007232">
    <property type="entry name" value="PRK09651.1"/>
    <property type="match status" value="1"/>
</dbReference>
<evidence type="ECO:0000313" key="8">
    <source>
        <dbReference type="Proteomes" id="UP001225906"/>
    </source>
</evidence>
<gene>
    <name evidence="7" type="ORF">Q9291_09105</name>
</gene>
<dbReference type="Gene3D" id="1.10.1740.10">
    <property type="match status" value="1"/>
</dbReference>
<evidence type="ECO:0000256" key="4">
    <source>
        <dbReference type="ARBA" id="ARBA00023163"/>
    </source>
</evidence>
<dbReference type="Proteomes" id="UP001225906">
    <property type="component" value="Unassembled WGS sequence"/>
</dbReference>
<dbReference type="PANTHER" id="PTHR43133:SF63">
    <property type="entry name" value="RNA POLYMERASE SIGMA FACTOR FECI-RELATED"/>
    <property type="match status" value="1"/>
</dbReference>
<dbReference type="NCBIfam" id="TIGR02937">
    <property type="entry name" value="sigma70-ECF"/>
    <property type="match status" value="1"/>
</dbReference>
<dbReference type="Pfam" id="PF08281">
    <property type="entry name" value="Sigma70_r4_2"/>
    <property type="match status" value="1"/>
</dbReference>
<dbReference type="PANTHER" id="PTHR43133">
    <property type="entry name" value="RNA POLYMERASE ECF-TYPE SIGMA FACTO"/>
    <property type="match status" value="1"/>
</dbReference>
<feature type="domain" description="RNA polymerase sigma-70 region 2" evidence="5">
    <location>
        <begin position="9"/>
        <end position="78"/>
    </location>
</feature>
<sequence>MSKNIVHHLYLDHHRWLFNWLNRKLGDSADAADIAQDTFIRIIHTSTNEDVVCDAINEPRAYLTVVAKRLVANLYRRRVLEKAYLDSLAQFPMTATPSLEHQQLILETLQQIDSLLDQLPSKVRDAFLLSQLDGLTYAQIAMQLKVSERSVKRYMVQAMAKCILLMP</sequence>
<dbReference type="InterPro" id="IPR007627">
    <property type="entry name" value="RNA_pol_sigma70_r2"/>
</dbReference>
<keyword evidence="3" id="KW-0731">Sigma factor</keyword>
<dbReference type="InterPro" id="IPR039425">
    <property type="entry name" value="RNA_pol_sigma-70-like"/>
</dbReference>
<protein>
    <submittedName>
        <fullName evidence="7">Sigma-70 family RNA polymerase sigma factor</fullName>
    </submittedName>
</protein>
<keyword evidence="4" id="KW-0804">Transcription</keyword>
<reference evidence="8" key="1">
    <citation type="journal article" date="2019" name="Int. J. Syst. Evol. Microbiol.">
        <title>The Global Catalogue of Microorganisms (GCM) 10K type strain sequencing project: providing services to taxonomists for standard genome sequencing and annotation.</title>
        <authorList>
            <consortium name="The Broad Institute Genomics Platform"/>
            <consortium name="The Broad Institute Genome Sequencing Center for Infectious Disease"/>
            <person name="Wu L."/>
            <person name="Ma J."/>
        </authorList>
    </citation>
    <scope>NUCLEOTIDE SEQUENCE [LARGE SCALE GENOMIC DNA]</scope>
    <source>
        <strain evidence="8">VKM B-3159</strain>
    </source>
</reference>
<organism evidence="7 8">
    <name type="scientific">Methylophilus aquaticus</name>
    <dbReference type="NCBI Taxonomy" id="1971610"/>
    <lineage>
        <taxon>Bacteria</taxon>
        <taxon>Pseudomonadati</taxon>
        <taxon>Pseudomonadota</taxon>
        <taxon>Betaproteobacteria</taxon>
        <taxon>Nitrosomonadales</taxon>
        <taxon>Methylophilaceae</taxon>
        <taxon>Methylophilus</taxon>
    </lineage>
</organism>
<evidence type="ECO:0000313" key="7">
    <source>
        <dbReference type="EMBL" id="MDP8568004.1"/>
    </source>
</evidence>
<dbReference type="InterPro" id="IPR013324">
    <property type="entry name" value="RNA_pol_sigma_r3/r4-like"/>
</dbReference>
<feature type="domain" description="RNA polymerase sigma factor 70 region 4 type 2" evidence="6">
    <location>
        <begin position="110"/>
        <end position="162"/>
    </location>
</feature>
<dbReference type="Pfam" id="PF04542">
    <property type="entry name" value="Sigma70_r2"/>
    <property type="match status" value="1"/>
</dbReference>